<dbReference type="Pfam" id="PF05593">
    <property type="entry name" value="RHS_repeat"/>
    <property type="match status" value="1"/>
</dbReference>
<dbReference type="InterPro" id="IPR031325">
    <property type="entry name" value="RHS_repeat"/>
</dbReference>
<dbReference type="PANTHER" id="PTHR32305:SF15">
    <property type="entry name" value="PROTEIN RHSA-RELATED"/>
    <property type="match status" value="1"/>
</dbReference>
<evidence type="ECO:0000259" key="2">
    <source>
        <dbReference type="Pfam" id="PF25023"/>
    </source>
</evidence>
<dbReference type="InterPro" id="IPR006530">
    <property type="entry name" value="YD"/>
</dbReference>
<dbReference type="NCBIfam" id="TIGR03696">
    <property type="entry name" value="Rhs_assc_core"/>
    <property type="match status" value="1"/>
</dbReference>
<evidence type="ECO:0000313" key="3">
    <source>
        <dbReference type="EMBL" id="MBC2600627.1"/>
    </source>
</evidence>
<dbReference type="InterPro" id="IPR022385">
    <property type="entry name" value="Rhs_assc_core"/>
</dbReference>
<dbReference type="EMBL" id="JACHVA010000029">
    <property type="protein sequence ID" value="MBC2600627.1"/>
    <property type="molecule type" value="Genomic_DNA"/>
</dbReference>
<organism evidence="3 4">
    <name type="scientific">Puniceicoccus vermicola</name>
    <dbReference type="NCBI Taxonomy" id="388746"/>
    <lineage>
        <taxon>Bacteria</taxon>
        <taxon>Pseudomonadati</taxon>
        <taxon>Verrucomicrobiota</taxon>
        <taxon>Opitutia</taxon>
        <taxon>Puniceicoccales</taxon>
        <taxon>Puniceicoccaceae</taxon>
        <taxon>Puniceicoccus</taxon>
    </lineage>
</organism>
<dbReference type="RefSeq" id="WP_185691369.1">
    <property type="nucleotide sequence ID" value="NZ_JACHVA010000029.1"/>
</dbReference>
<reference evidence="3 4" key="1">
    <citation type="submission" date="2020-07" db="EMBL/GenBank/DDBJ databases">
        <authorList>
            <person name="Feng X."/>
        </authorList>
    </citation>
    <scope>NUCLEOTIDE SEQUENCE [LARGE SCALE GENOMIC DNA]</scope>
    <source>
        <strain evidence="3 4">JCM14086</strain>
    </source>
</reference>
<dbReference type="PANTHER" id="PTHR32305">
    <property type="match status" value="1"/>
</dbReference>
<evidence type="ECO:0000313" key="4">
    <source>
        <dbReference type="Proteomes" id="UP000525652"/>
    </source>
</evidence>
<evidence type="ECO:0000256" key="1">
    <source>
        <dbReference type="ARBA" id="ARBA00022737"/>
    </source>
</evidence>
<dbReference type="Pfam" id="PF25023">
    <property type="entry name" value="TEN_YD-shell"/>
    <property type="match status" value="2"/>
</dbReference>
<dbReference type="InterPro" id="IPR050708">
    <property type="entry name" value="T6SS_VgrG/RHS"/>
</dbReference>
<dbReference type="Gene3D" id="2.180.10.10">
    <property type="entry name" value="RHS repeat-associated core"/>
    <property type="match status" value="3"/>
</dbReference>
<dbReference type="Proteomes" id="UP000525652">
    <property type="component" value="Unassembled WGS sequence"/>
</dbReference>
<accession>A0A7X1AVC5</accession>
<name>A0A7X1AVC5_9BACT</name>
<feature type="domain" description="Teneurin-like YD-shell" evidence="2">
    <location>
        <begin position="1545"/>
        <end position="1629"/>
    </location>
</feature>
<keyword evidence="4" id="KW-1185">Reference proteome</keyword>
<sequence>MTVVTLSQVSSYGATALFNPPVEGEDDKYLEEHTLTVTPSANEGKLIVAGNNLTIDVCECGDESDSLSIDFNLSVSDNWSGNIAVDYSGAIWSEGNATSVSSSGSINVSLDFSNVSSVSSASGTVEFTAPGIDGEGGSRTATFSVGPGGCLKASIGGSMSYYLKLGTGDFGTASPTMGIYSRYLDETSYGPDIYTPAAMQLAVASDFEIIWDANDHPRQILTETLLTDIKAVGPNETEIFQYEVESVGNKVDGVYPPTGDLVSKIVIYNPDAAFDPAVFDRVFIDEYGPDGTSLVRSFHYSWTKVEDTGANTETHTWKLVEGGGIKTTEIVRTLDFENKTKTDETYIYNASKEVASSTKEVFGSGAGDPRILSKIEDYSISDHPDLADYEGDDLTTEYFYYPNDSLSNNAGRLKGFERYDGYWEQYEYDGEGRRVKTYRAYGDSSYGDLANAYLVERSYVETGYPGLNWYEIETIQGVEVGRTFEWRNADESLIKTYRATEAGASYTTSSNLMALVEYDTTTNRVERRVDEQGIWTFYDYSTSGGLEVKTVSRGAPNGSEDGIEEGTVTVEKINAAGTIVEREVRDVDSNLVMDGFEVTVTDDLLRATTTLYEDGTNEVLVYGSNCCSGSISSRTDRKGIQTTYTYDLLGRRLSETRQGITRVTEYDAVGRVLQTSRESGASSQILSTAQYDKAGRVVSRSQAGPYQDGTLVTTSYSYSYPAEGGTVETVTRPDATTEIRTTYIGGQTESVAGTAAAPMKMTYDTFTDGGVSGIAERQIRLREDSENPGEFLETEWQEVRSVMGRQIAVVYPDSAEVTTAYNALGQVSEEVDPDGVTTRYQYDGLGRRSVMAVKTSASAGIDLTADQVTEWEYEYAERNENLFGTAADYTVQRTRTYVYPEDASSARTLVQTTERSTLGIATWTTDTAGAESLSYRTTPAAGDWNEISVQPSGARSIREYDDGLIVREEFRDSTDSLVSATDYTHDLWNRTATSVDSRTGTTTYAYFDNDQPSQVTAPDPDGGSGSLSALVTSYEYDDLGRTTEVTLPDSSVVYTEYTDRGEVAKTWGSQQFPVEYTYDAQGRMATMTTWQDFNPGTGIGVSGDAITIWEYDVQRGWLVRKEYDDGKGTDYTYTDAGRLATRTWERGVVTTYGYDDAGRQTSVDYSDSTDDIAYTYDRLGQPKTITDATGTRTFDYNAELRLETEELDASYFDDRILTRLYQDGTSGTVAGRNGGFSLGIAADPDHDLSVGYSYDSAGRLSTVSDGTDTFTYGYLANTPGMLAETEGPAHTASYTYEPGRNALTIVENEETVGTLSTVSQYSYRYDALGRRTDRVDEGSAFAQASLYDWTYDDRGQVTTADRYLGTDPDSPGASVAAATDSFDYDFIGNRLTSTFGTASQRSYTVDSLNQYTGITNPSAGPAHDVDGNMTYDGVGWYFEWNGENRMIEARNYADVMNPTSGAVRLTFTYDYQGRRVEKTVEEYDVPLASMQTVSEERFVYDGWNLIATYDSQVSGLNLQVSYLWGQDLSGSMQGAGGVGGLLSVTDDSSGDVFYATYDANGNVSEYIDETGGIAAHYEYSSFGRVIASTVLPDDFVFRFSTKYQDNETDLLYYGFRYYVPETGRWLSRDPIGERGGLNLYGFVWNNGLKWWDYLGLAIVDEYYFPESAENISYRFDPLDFDQGGITEIRKSASCDCYFDEEKKCYRVYCQITLELSITINELLRGNDGLIENAYGHEQQHVSRVIAQVRNMASHYRDNHSAVFESDSKCQSDSRGPEYVQRAMRDVLDTIEELHVYHIEPFSPEKGKPYDPINPVPPALN</sequence>
<keyword evidence="1" id="KW-0677">Repeat</keyword>
<dbReference type="InterPro" id="IPR056823">
    <property type="entry name" value="TEN-like_YD-shell"/>
</dbReference>
<feature type="domain" description="Teneurin-like YD-shell" evidence="2">
    <location>
        <begin position="1033"/>
        <end position="1187"/>
    </location>
</feature>
<gene>
    <name evidence="3" type="ORF">H5P30_02410</name>
</gene>
<protein>
    <submittedName>
        <fullName evidence="3">RHS repeat-associated core domain-containing protein</fullName>
    </submittedName>
</protein>
<comment type="caution">
    <text evidence="3">The sequence shown here is derived from an EMBL/GenBank/DDBJ whole genome shotgun (WGS) entry which is preliminary data.</text>
</comment>
<proteinExistence type="predicted"/>
<dbReference type="NCBIfam" id="TIGR01643">
    <property type="entry name" value="YD_repeat_2x"/>
    <property type="match status" value="3"/>
</dbReference>